<dbReference type="PANTHER" id="PTHR21250">
    <property type="entry name" value="PRE-RRNA-PROCESSING PROTEIN TSR2 HOMOLOG"/>
    <property type="match status" value="1"/>
</dbReference>
<dbReference type="Pfam" id="PF10273">
    <property type="entry name" value="WGG"/>
    <property type="match status" value="1"/>
</dbReference>
<accession>A0A7S0GNH1</accession>
<evidence type="ECO:0000256" key="3">
    <source>
        <dbReference type="SAM" id="MobiDB-lite"/>
    </source>
</evidence>
<name>A0A7S0GNH1_9STRA</name>
<dbReference type="EMBL" id="HBEL01053145">
    <property type="protein sequence ID" value="CAD8428155.1"/>
    <property type="molecule type" value="Transcribed_RNA"/>
</dbReference>
<evidence type="ECO:0000256" key="1">
    <source>
        <dbReference type="ARBA" id="ARBA00006524"/>
    </source>
</evidence>
<comment type="similarity">
    <text evidence="1">Belongs to the TSR2 family.</text>
</comment>
<gene>
    <name evidence="4" type="ORF">PINE0816_LOCUS24325</name>
</gene>
<feature type="compositionally biased region" description="Basic and acidic residues" evidence="3">
    <location>
        <begin position="223"/>
        <end position="233"/>
    </location>
</feature>
<evidence type="ECO:0000256" key="2">
    <source>
        <dbReference type="ARBA" id="ARBA00022552"/>
    </source>
</evidence>
<dbReference type="AlphaFoldDB" id="A0A7S0GNH1"/>
<feature type="region of interest" description="Disordered" evidence="3">
    <location>
        <begin position="128"/>
        <end position="151"/>
    </location>
</feature>
<feature type="compositionally biased region" description="Acidic residues" evidence="3">
    <location>
        <begin position="131"/>
        <end position="147"/>
    </location>
</feature>
<keyword evidence="2" id="KW-0698">rRNA processing</keyword>
<dbReference type="GO" id="GO:0006364">
    <property type="term" value="P:rRNA processing"/>
    <property type="evidence" value="ECO:0007669"/>
    <property type="project" value="UniProtKB-KW"/>
</dbReference>
<organism evidence="4">
    <name type="scientific">Proboscia inermis</name>
    <dbReference type="NCBI Taxonomy" id="420281"/>
    <lineage>
        <taxon>Eukaryota</taxon>
        <taxon>Sar</taxon>
        <taxon>Stramenopiles</taxon>
        <taxon>Ochrophyta</taxon>
        <taxon>Bacillariophyta</taxon>
        <taxon>Coscinodiscophyceae</taxon>
        <taxon>Rhizosoleniophycidae</taxon>
        <taxon>Rhizosoleniales</taxon>
        <taxon>Rhizosoleniaceae</taxon>
        <taxon>Proboscia</taxon>
    </lineage>
</organism>
<reference evidence="4" key="1">
    <citation type="submission" date="2021-01" db="EMBL/GenBank/DDBJ databases">
        <authorList>
            <person name="Corre E."/>
            <person name="Pelletier E."/>
            <person name="Niang G."/>
            <person name="Scheremetjew M."/>
            <person name="Finn R."/>
            <person name="Kale V."/>
            <person name="Holt S."/>
            <person name="Cochrane G."/>
            <person name="Meng A."/>
            <person name="Brown T."/>
            <person name="Cohen L."/>
        </authorList>
    </citation>
    <scope>NUCLEOTIDE SEQUENCE</scope>
    <source>
        <strain evidence="4">CCAP1064/1</strain>
    </source>
</reference>
<feature type="region of interest" description="Disordered" evidence="3">
    <location>
        <begin position="179"/>
        <end position="233"/>
    </location>
</feature>
<proteinExistence type="inferred from homology"/>
<evidence type="ECO:0008006" key="5">
    <source>
        <dbReference type="Google" id="ProtNLM"/>
    </source>
</evidence>
<evidence type="ECO:0000313" key="4">
    <source>
        <dbReference type="EMBL" id="CAD8428155.1"/>
    </source>
</evidence>
<protein>
    <recommendedName>
        <fullName evidence="5">Pre-rRNA-processing protein TSR2 homolog</fullName>
    </recommendedName>
</protein>
<sequence length="233" mass="25053">MSADQIAEFQAGVTAVLRMWSPFRAAVDNQWGGIESHAKANDLRSSIFENFDLSQTKQRMDPTDLEDDLVIYLEEEFSIGLEDGSEKQVAAIICELYDSCAKGDISLARSMVERALKIQPAAKVVVQAGGEMEDSDDDDDDGMECEESSALPAIGTSVVSQDAATYAAGSLFGPDPLAMGTSSANPAVPSRQLGAPREMEAVPEVDEDGFAAVTKPNRRSRRENKGERPGVNC</sequence>
<dbReference type="InterPro" id="IPR019398">
    <property type="entry name" value="Pre-rRNA_process_TSR2"/>
</dbReference>